<name>A0AA86QEN3_9EUKA</name>
<organism evidence="1">
    <name type="scientific">Hexamita inflata</name>
    <dbReference type="NCBI Taxonomy" id="28002"/>
    <lineage>
        <taxon>Eukaryota</taxon>
        <taxon>Metamonada</taxon>
        <taxon>Diplomonadida</taxon>
        <taxon>Hexamitidae</taxon>
        <taxon>Hexamitinae</taxon>
        <taxon>Hexamita</taxon>
    </lineage>
</organism>
<proteinExistence type="predicted"/>
<comment type="caution">
    <text evidence="1">The sequence shown here is derived from an EMBL/GenBank/DDBJ whole genome shotgun (WGS) entry which is preliminary data.</text>
</comment>
<dbReference type="Proteomes" id="UP001642409">
    <property type="component" value="Unassembled WGS sequence"/>
</dbReference>
<dbReference type="EMBL" id="CAXDID020000010">
    <property type="protein sequence ID" value="CAL5979131.1"/>
    <property type="molecule type" value="Genomic_DNA"/>
</dbReference>
<evidence type="ECO:0000313" key="2">
    <source>
        <dbReference type="EMBL" id="CAL5979131.1"/>
    </source>
</evidence>
<keyword evidence="3" id="KW-1185">Reference proteome</keyword>
<reference evidence="1" key="1">
    <citation type="submission" date="2023-06" db="EMBL/GenBank/DDBJ databases">
        <authorList>
            <person name="Kurt Z."/>
        </authorList>
    </citation>
    <scope>NUCLEOTIDE SEQUENCE</scope>
</reference>
<evidence type="ECO:0000313" key="1">
    <source>
        <dbReference type="EMBL" id="CAI9955446.1"/>
    </source>
</evidence>
<dbReference type="AlphaFoldDB" id="A0AA86QEN3"/>
<gene>
    <name evidence="1" type="ORF">HINF_LOCUS43091</name>
    <name evidence="2" type="ORF">HINF_LOCUS5278</name>
</gene>
<sequence length="146" mass="17347">MINQLINIISIICIQYQLKRSVTYYIFPLICSCIIERSYYNNFTNTYEILSRNQFVQYWQILRLYDIKSTAIPTKEEVPDNEEDRDNSIKNEEYLSYSSQYEKEKNIVPTLIKVINYPKRFKTCGSKHMLNIFQLTTSSGTRLLNA</sequence>
<protein>
    <submittedName>
        <fullName evidence="2">Hypothetical_protein</fullName>
    </submittedName>
</protein>
<evidence type="ECO:0000313" key="3">
    <source>
        <dbReference type="Proteomes" id="UP001642409"/>
    </source>
</evidence>
<dbReference type="EMBL" id="CATOUU010000865">
    <property type="protein sequence ID" value="CAI9955446.1"/>
    <property type="molecule type" value="Genomic_DNA"/>
</dbReference>
<reference evidence="2 3" key="2">
    <citation type="submission" date="2024-07" db="EMBL/GenBank/DDBJ databases">
        <authorList>
            <person name="Akdeniz Z."/>
        </authorList>
    </citation>
    <scope>NUCLEOTIDE SEQUENCE [LARGE SCALE GENOMIC DNA]</scope>
</reference>
<accession>A0AA86QEN3</accession>